<evidence type="ECO:0000313" key="3">
    <source>
        <dbReference type="EMBL" id="TWT99468.1"/>
    </source>
</evidence>
<feature type="signal peptide" evidence="2">
    <location>
        <begin position="1"/>
        <end position="31"/>
    </location>
</feature>
<dbReference type="Gene3D" id="1.10.1330.10">
    <property type="entry name" value="Dockerin domain"/>
    <property type="match status" value="1"/>
</dbReference>
<dbReference type="SUPFAM" id="SSF63446">
    <property type="entry name" value="Type I dockerin domain"/>
    <property type="match status" value="1"/>
</dbReference>
<evidence type="ECO:0000256" key="1">
    <source>
        <dbReference type="ARBA" id="ARBA00016512"/>
    </source>
</evidence>
<reference evidence="3 4" key="1">
    <citation type="submission" date="2019-02" db="EMBL/GenBank/DDBJ databases">
        <title>Deep-cultivation of Planctomycetes and their phenomic and genomic characterization uncovers novel biology.</title>
        <authorList>
            <person name="Wiegand S."/>
            <person name="Jogler M."/>
            <person name="Boedeker C."/>
            <person name="Pinto D."/>
            <person name="Vollmers J."/>
            <person name="Rivas-Marin E."/>
            <person name="Kohn T."/>
            <person name="Peeters S.H."/>
            <person name="Heuer A."/>
            <person name="Rast P."/>
            <person name="Oberbeckmann S."/>
            <person name="Bunk B."/>
            <person name="Jeske O."/>
            <person name="Meyerdierks A."/>
            <person name="Storesund J.E."/>
            <person name="Kallscheuer N."/>
            <person name="Luecker S."/>
            <person name="Lage O.M."/>
            <person name="Pohl T."/>
            <person name="Merkel B.J."/>
            <person name="Hornburger P."/>
            <person name="Mueller R.-W."/>
            <person name="Bruemmer F."/>
            <person name="Labrenz M."/>
            <person name="Spormann A.M."/>
            <person name="Op Den Camp H."/>
            <person name="Overmann J."/>
            <person name="Amann R."/>
            <person name="Jetten M.S.M."/>
            <person name="Mascher T."/>
            <person name="Medema M.H."/>
            <person name="Devos D.P."/>
            <person name="Kaster A.-K."/>
            <person name="Ovreas L."/>
            <person name="Rohde M."/>
            <person name="Galperin M.Y."/>
            <person name="Jogler C."/>
        </authorList>
    </citation>
    <scope>NUCLEOTIDE SEQUENCE [LARGE SCALE GENOMIC DNA]</scope>
    <source>
        <strain evidence="3 4">Pla108</strain>
    </source>
</reference>
<dbReference type="Gene3D" id="2.160.20.10">
    <property type="entry name" value="Single-stranded right-handed beta-helix, Pectin lyase-like"/>
    <property type="match status" value="1"/>
</dbReference>
<dbReference type="CDD" id="cd14251">
    <property type="entry name" value="PL-6"/>
    <property type="match status" value="1"/>
</dbReference>
<dbReference type="SMART" id="SM00710">
    <property type="entry name" value="PbH1"/>
    <property type="match status" value="4"/>
</dbReference>
<name>A0A5C6AJN8_9BACT</name>
<accession>A0A5C6AJN8</accession>
<evidence type="ECO:0000313" key="4">
    <source>
        <dbReference type="Proteomes" id="UP000317421"/>
    </source>
</evidence>
<dbReference type="InterPro" id="IPR036439">
    <property type="entry name" value="Dockerin_dom_sf"/>
</dbReference>
<dbReference type="Pfam" id="PF14592">
    <property type="entry name" value="Chondroitinas_B"/>
    <property type="match status" value="1"/>
</dbReference>
<dbReference type="GO" id="GO:0000272">
    <property type="term" value="P:polysaccharide catabolic process"/>
    <property type="evidence" value="ECO:0007669"/>
    <property type="project" value="InterPro"/>
</dbReference>
<proteinExistence type="predicted"/>
<dbReference type="InterPro" id="IPR018247">
    <property type="entry name" value="EF_Hand_1_Ca_BS"/>
</dbReference>
<gene>
    <name evidence="3" type="primary">cslB_2</name>
    <name evidence="3" type="ORF">Pla108_04070</name>
</gene>
<keyword evidence="2" id="KW-0732">Signal</keyword>
<dbReference type="InterPro" id="IPR012334">
    <property type="entry name" value="Pectin_lyas_fold"/>
</dbReference>
<dbReference type="SUPFAM" id="SSF51126">
    <property type="entry name" value="Pectin lyase-like"/>
    <property type="match status" value="1"/>
</dbReference>
<dbReference type="EMBL" id="SJPR01000001">
    <property type="protein sequence ID" value="TWT99468.1"/>
    <property type="molecule type" value="Genomic_DNA"/>
</dbReference>
<dbReference type="InterPro" id="IPR006626">
    <property type="entry name" value="PbH1"/>
</dbReference>
<keyword evidence="4" id="KW-1185">Reference proteome</keyword>
<dbReference type="PROSITE" id="PS00018">
    <property type="entry name" value="EF_HAND_1"/>
    <property type="match status" value="1"/>
</dbReference>
<dbReference type="GO" id="GO:0016829">
    <property type="term" value="F:lyase activity"/>
    <property type="evidence" value="ECO:0007669"/>
    <property type="project" value="UniProtKB-KW"/>
</dbReference>
<organism evidence="3 4">
    <name type="scientific">Botrimarina colliarenosi</name>
    <dbReference type="NCBI Taxonomy" id="2528001"/>
    <lineage>
        <taxon>Bacteria</taxon>
        <taxon>Pseudomonadati</taxon>
        <taxon>Planctomycetota</taxon>
        <taxon>Planctomycetia</taxon>
        <taxon>Pirellulales</taxon>
        <taxon>Lacipirellulaceae</taxon>
        <taxon>Botrimarina</taxon>
    </lineage>
</organism>
<dbReference type="AlphaFoldDB" id="A0A5C6AJN8"/>
<dbReference type="InterPro" id="IPR011050">
    <property type="entry name" value="Pectin_lyase_fold/virulence"/>
</dbReference>
<evidence type="ECO:0000256" key="2">
    <source>
        <dbReference type="SAM" id="SignalP"/>
    </source>
</evidence>
<dbReference type="RefSeq" id="WP_146442242.1">
    <property type="nucleotide sequence ID" value="NZ_SJPR01000001.1"/>
</dbReference>
<dbReference type="InterPro" id="IPR039513">
    <property type="entry name" value="PL-6"/>
</dbReference>
<keyword evidence="3" id="KW-0456">Lyase</keyword>
<comment type="caution">
    <text evidence="3">The sequence shown here is derived from an EMBL/GenBank/DDBJ whole genome shotgun (WGS) entry which is preliminary data.</text>
</comment>
<protein>
    <recommendedName>
        <fullName evidence="1">Probable pectate lyase C</fullName>
    </recommendedName>
</protein>
<sequence precursor="true">MRARRIIAASFANFAAVALQFACVLSMPVGAAEFLVNSAAQITTAMQAAQPGDTVVMTDGIWTNQRISFAGAGASGAPITLRPQTPGGVTLNGDSTLSISGDWLVADGLNFEGGALASGNIVEFRGSRGAATNSRLTNSAIVNYNPASIDTRYFWVSLYGASNRVDHNYFSGQSHSGVTVTVWRDTAAADNHQIDNNYFGDRPVGNGNGFETIRIGDSSQSLSDSFTVVENNVFERTNGEIETISNKSGSNIFRYNTFRDVAGTLTLRHGNNSLVEGNFFLGGGVSGSGGVRVIGEGQTIVNNYFNDLDGRSGGAISISAGVPNSALNAYYQVKNSVIAHNTIIDVNAAAITFDDGLGSSGRTLLAENVTIANNLIWSTQDPLFEGNQGAGWNWEGNIAYGQSLGPVAGNPGVTVANPMLALGSDGLYRPMASSPSIDAAAPGYSSLITTDMDGQPRVGLYDVGADEFSTATIVRKPLTKTDVGPSWLGGNVTPPGGGSRCGLTGCALQAERYASILDPDGDGAVWTVATVAEALGGAVLRAPDGDRVDLPTKLHDTIATYDLEFLTPGVYTAYYRGRGFGGSSDSFYAPTGFGVDPTQNKSLTANGLFDWTKDATTFTITASNIGVPLELRLAMREQMAELDALVLSLDSALTDAELDQLFAVVVGDYNGDGLVDAADYSVWRDSLGQSGVGIAADGDGNGVVDSSDYTVWSSAYASAVMSPSHGVSSPEPTAMALGALSITAVSLRRYRTLDSKTL</sequence>
<dbReference type="Proteomes" id="UP000317421">
    <property type="component" value="Unassembled WGS sequence"/>
</dbReference>
<feature type="chain" id="PRO_5022689613" description="Probable pectate lyase C" evidence="2">
    <location>
        <begin position="32"/>
        <end position="758"/>
    </location>
</feature>
<dbReference type="OrthoDB" id="6475864at2"/>